<dbReference type="RefSeq" id="WP_147649565.1">
    <property type="nucleotide sequence ID" value="NZ_CP042806.1"/>
</dbReference>
<keyword evidence="4" id="KW-0720">Serine protease</keyword>
<sequence length="233" mass="24612">MSSLRIAVLDSGVNPLHSHVGCLAAGVNLAAEGKVEDTLDLLGYGTSVAALIHALAPEATIVPVRIFDKTLSTNLPMLVRALEWCAANSIQIINLSLGTADEDHREPFERAVARIAAAGAVLVAPYAIEEKLLLPGTLPGVVGVVADTACGDAACTVKQMNSKVVFGAQPYPREIPGASPELNLNGVSFSVARVSAYLARVWPSRRAGEPVEQGMFFSPSIQHARTQRPDEPR</sequence>
<evidence type="ECO:0000256" key="3">
    <source>
        <dbReference type="ARBA" id="ARBA00022801"/>
    </source>
</evidence>
<evidence type="ECO:0000256" key="5">
    <source>
        <dbReference type="PROSITE-ProRule" id="PRU01240"/>
    </source>
</evidence>
<reference evidence="7 8" key="1">
    <citation type="submission" date="2019-08" db="EMBL/GenBank/DDBJ databases">
        <title>Complete genome sequence of Terriglobus albidus strain ORNL.</title>
        <authorList>
            <person name="Podar M."/>
        </authorList>
    </citation>
    <scope>NUCLEOTIDE SEQUENCE [LARGE SCALE GENOMIC DNA]</scope>
    <source>
        <strain evidence="7 8">ORNL</strain>
    </source>
</reference>
<proteinExistence type="inferred from homology"/>
<protein>
    <submittedName>
        <fullName evidence="7">S8 family serine peptidase</fullName>
    </submittedName>
</protein>
<dbReference type="KEGG" id="talb:FTW19_21315"/>
<dbReference type="EMBL" id="CP042806">
    <property type="protein sequence ID" value="QEE30296.1"/>
    <property type="molecule type" value="Genomic_DNA"/>
</dbReference>
<feature type="domain" description="Peptidase S8/S53" evidence="6">
    <location>
        <begin position="5"/>
        <end position="123"/>
    </location>
</feature>
<dbReference type="GO" id="GO:0004252">
    <property type="term" value="F:serine-type endopeptidase activity"/>
    <property type="evidence" value="ECO:0007669"/>
    <property type="project" value="InterPro"/>
</dbReference>
<comment type="similarity">
    <text evidence="1 5">Belongs to the peptidase S8 family.</text>
</comment>
<dbReference type="Proteomes" id="UP000321820">
    <property type="component" value="Chromosome"/>
</dbReference>
<dbReference type="GO" id="GO:0006508">
    <property type="term" value="P:proteolysis"/>
    <property type="evidence" value="ECO:0007669"/>
    <property type="project" value="UniProtKB-KW"/>
</dbReference>
<evidence type="ECO:0000256" key="4">
    <source>
        <dbReference type="ARBA" id="ARBA00022825"/>
    </source>
</evidence>
<accession>A0A5B9EJJ6</accession>
<dbReference type="PANTHER" id="PTHR43806:SF11">
    <property type="entry name" value="CEREVISIN-RELATED"/>
    <property type="match status" value="1"/>
</dbReference>
<dbReference type="Gene3D" id="3.40.50.200">
    <property type="entry name" value="Peptidase S8/S53 domain"/>
    <property type="match status" value="1"/>
</dbReference>
<evidence type="ECO:0000313" key="7">
    <source>
        <dbReference type="EMBL" id="QEE30296.1"/>
    </source>
</evidence>
<gene>
    <name evidence="7" type="ORF">FTW19_21315</name>
</gene>
<comment type="caution">
    <text evidence="5">Lacks conserved residue(s) required for the propagation of feature annotation.</text>
</comment>
<evidence type="ECO:0000259" key="6">
    <source>
        <dbReference type="Pfam" id="PF00082"/>
    </source>
</evidence>
<dbReference type="PROSITE" id="PS51892">
    <property type="entry name" value="SUBTILASE"/>
    <property type="match status" value="1"/>
</dbReference>
<organism evidence="7 8">
    <name type="scientific">Terriglobus albidus</name>
    <dbReference type="NCBI Taxonomy" id="1592106"/>
    <lineage>
        <taxon>Bacteria</taxon>
        <taxon>Pseudomonadati</taxon>
        <taxon>Acidobacteriota</taxon>
        <taxon>Terriglobia</taxon>
        <taxon>Terriglobales</taxon>
        <taxon>Acidobacteriaceae</taxon>
        <taxon>Terriglobus</taxon>
    </lineage>
</organism>
<dbReference type="InterPro" id="IPR036852">
    <property type="entry name" value="Peptidase_S8/S53_dom_sf"/>
</dbReference>
<dbReference type="Pfam" id="PF00082">
    <property type="entry name" value="Peptidase_S8"/>
    <property type="match status" value="1"/>
</dbReference>
<dbReference type="InterPro" id="IPR000209">
    <property type="entry name" value="Peptidase_S8/S53_dom"/>
</dbReference>
<evidence type="ECO:0000256" key="1">
    <source>
        <dbReference type="ARBA" id="ARBA00011073"/>
    </source>
</evidence>
<dbReference type="PANTHER" id="PTHR43806">
    <property type="entry name" value="PEPTIDASE S8"/>
    <property type="match status" value="1"/>
</dbReference>
<name>A0A5B9EJJ6_9BACT</name>
<evidence type="ECO:0000256" key="2">
    <source>
        <dbReference type="ARBA" id="ARBA00022670"/>
    </source>
</evidence>
<keyword evidence="3" id="KW-0378">Hydrolase</keyword>
<dbReference type="AlphaFoldDB" id="A0A5B9EJJ6"/>
<keyword evidence="2" id="KW-0645">Protease</keyword>
<dbReference type="OrthoDB" id="184152at2"/>
<dbReference type="InterPro" id="IPR050131">
    <property type="entry name" value="Peptidase_S8_subtilisin-like"/>
</dbReference>
<dbReference type="SUPFAM" id="SSF52743">
    <property type="entry name" value="Subtilisin-like"/>
    <property type="match status" value="1"/>
</dbReference>
<keyword evidence="8" id="KW-1185">Reference proteome</keyword>
<evidence type="ECO:0000313" key="8">
    <source>
        <dbReference type="Proteomes" id="UP000321820"/>
    </source>
</evidence>